<name>A0A6L6IY92_9RHOB</name>
<dbReference type="InterPro" id="IPR014586">
    <property type="entry name" value="UCP033909"/>
</dbReference>
<dbReference type="PANTHER" id="PTHR36513">
    <property type="entry name" value="ABC TRANSMEMBRANE TYPE-1 DOMAIN-CONTAINING PROTEIN"/>
    <property type="match status" value="1"/>
</dbReference>
<dbReference type="PROSITE" id="PS51257">
    <property type="entry name" value="PROKAR_LIPOPROTEIN"/>
    <property type="match status" value="1"/>
</dbReference>
<organism evidence="2 3">
    <name type="scientific">Paracoccus shanxieyensis</name>
    <dbReference type="NCBI Taxonomy" id="2675752"/>
    <lineage>
        <taxon>Bacteria</taxon>
        <taxon>Pseudomonadati</taxon>
        <taxon>Pseudomonadota</taxon>
        <taxon>Alphaproteobacteria</taxon>
        <taxon>Rhodobacterales</taxon>
        <taxon>Paracoccaceae</taxon>
        <taxon>Paracoccus</taxon>
    </lineage>
</organism>
<feature type="chain" id="PRO_5026748826" evidence="1">
    <location>
        <begin position="28"/>
        <end position="374"/>
    </location>
</feature>
<dbReference type="InterPro" id="IPR029058">
    <property type="entry name" value="AB_hydrolase_fold"/>
</dbReference>
<dbReference type="SUPFAM" id="SSF53474">
    <property type="entry name" value="alpha/beta-Hydrolases"/>
    <property type="match status" value="1"/>
</dbReference>
<keyword evidence="1" id="KW-0732">Signal</keyword>
<proteinExistence type="predicted"/>
<dbReference type="Gene3D" id="3.40.50.1820">
    <property type="entry name" value="alpha/beta hydrolase"/>
    <property type="match status" value="1"/>
</dbReference>
<gene>
    <name evidence="2" type="ORF">GL284_07150</name>
</gene>
<dbReference type="GO" id="GO:0016787">
    <property type="term" value="F:hydrolase activity"/>
    <property type="evidence" value="ECO:0007669"/>
    <property type="project" value="UniProtKB-KW"/>
</dbReference>
<reference evidence="2 3" key="1">
    <citation type="submission" date="2019-11" db="EMBL/GenBank/DDBJ databases">
        <authorList>
            <person name="Dong K."/>
        </authorList>
    </citation>
    <scope>NUCLEOTIDE SEQUENCE [LARGE SCALE GENOMIC DNA]</scope>
    <source>
        <strain evidence="2 3">DK608</strain>
    </source>
</reference>
<accession>A0A6L6IY92</accession>
<dbReference type="EMBL" id="WMII01000005">
    <property type="protein sequence ID" value="MTH64040.1"/>
    <property type="molecule type" value="Genomic_DNA"/>
</dbReference>
<dbReference type="Pfam" id="PF05990">
    <property type="entry name" value="DUF900"/>
    <property type="match status" value="1"/>
</dbReference>
<keyword evidence="2" id="KW-0378">Hydrolase</keyword>
<sequence length="374" mass="40845">MRQGAKVRRTRPAIIAMLCLMLGACSARPPAEILAPTPPMAQTVAQTGAKTVKVYAVTTRKRDALRPYAFGAGRASDVQFVDFDISIPATHVSGQIQWPDDTPDPATDFVTLRQANIDRRTFLAQVNDRDVGVFVHGYNYSFQEAVFRAAQMGADAHLGDRTILFSWPSEAQLAAYMADRDAVDYSRDALVKTLTMLVEDRPAGGRVKLLAHSMGARLTMEALRQLRLQGQSRILDRLDVILAAPDIDVDVFRQQAAVIGPMREPITVLVASDDRALALSSRLSAGRKRVGAIDLRDPRVQQAVKQSGMRVVDISSIPTDSAAHSRYVDLIALYPQLEESGRIENPVSGVRQVGAFVFDSVGQTFDAIGEVLSD</sequence>
<dbReference type="PIRSF" id="PIRSF033909">
    <property type="entry name" value="UCP033909"/>
    <property type="match status" value="1"/>
</dbReference>
<evidence type="ECO:0000313" key="3">
    <source>
        <dbReference type="Proteomes" id="UP000478740"/>
    </source>
</evidence>
<dbReference type="Proteomes" id="UP000478740">
    <property type="component" value="Unassembled WGS sequence"/>
</dbReference>
<dbReference type="InterPro" id="IPR010297">
    <property type="entry name" value="DUF900_hydrolase"/>
</dbReference>
<evidence type="ECO:0000313" key="2">
    <source>
        <dbReference type="EMBL" id="MTH64040.1"/>
    </source>
</evidence>
<dbReference type="PANTHER" id="PTHR36513:SF1">
    <property type="entry name" value="TRANSMEMBRANE PROTEIN"/>
    <property type="match status" value="1"/>
</dbReference>
<dbReference type="AlphaFoldDB" id="A0A6L6IY92"/>
<keyword evidence="3" id="KW-1185">Reference proteome</keyword>
<evidence type="ECO:0000256" key="1">
    <source>
        <dbReference type="SAM" id="SignalP"/>
    </source>
</evidence>
<protein>
    <submittedName>
        <fullName evidence="2">Alpha/beta fold hydrolase</fullName>
    </submittedName>
</protein>
<comment type="caution">
    <text evidence="2">The sequence shown here is derived from an EMBL/GenBank/DDBJ whole genome shotgun (WGS) entry which is preliminary data.</text>
</comment>
<feature type="signal peptide" evidence="1">
    <location>
        <begin position="1"/>
        <end position="27"/>
    </location>
</feature>